<evidence type="ECO:0000256" key="9">
    <source>
        <dbReference type="SAM" id="MobiDB-lite"/>
    </source>
</evidence>
<organism evidence="11">
    <name type="scientific">freshwater metagenome</name>
    <dbReference type="NCBI Taxonomy" id="449393"/>
    <lineage>
        <taxon>unclassified sequences</taxon>
        <taxon>metagenomes</taxon>
        <taxon>ecological metagenomes</taxon>
    </lineage>
</organism>
<keyword evidence="2" id="KW-0813">Transport</keyword>
<keyword evidence="3" id="KW-1003">Cell membrane</keyword>
<sequence length="69" mass="7229">MPLGIGPMEIVVVLVIALLVIGPKKLPDMAKSMGSGLREFKDSLSGENDERDEPAKVAPVASAPRSEAV</sequence>
<dbReference type="GO" id="GO:0043953">
    <property type="term" value="P:protein transport by the Tat complex"/>
    <property type="evidence" value="ECO:0007669"/>
    <property type="project" value="InterPro"/>
</dbReference>
<dbReference type="InterPro" id="IPR003369">
    <property type="entry name" value="TatA/B/E"/>
</dbReference>
<evidence type="ECO:0000256" key="6">
    <source>
        <dbReference type="ARBA" id="ARBA00022989"/>
    </source>
</evidence>
<name>A0A6J7G608_9ZZZZ</name>
<dbReference type="Gene3D" id="1.20.5.3310">
    <property type="match status" value="1"/>
</dbReference>
<evidence type="ECO:0000256" key="3">
    <source>
        <dbReference type="ARBA" id="ARBA00022475"/>
    </source>
</evidence>
<keyword evidence="7" id="KW-0811">Translocation</keyword>
<dbReference type="InterPro" id="IPR006312">
    <property type="entry name" value="TatA/E"/>
</dbReference>
<keyword evidence="6 10" id="KW-1133">Transmembrane helix</keyword>
<keyword evidence="4 10" id="KW-0812">Transmembrane</keyword>
<dbReference type="PRINTS" id="PR01506">
    <property type="entry name" value="TATBPROTEIN"/>
</dbReference>
<feature type="region of interest" description="Disordered" evidence="9">
    <location>
        <begin position="37"/>
        <end position="69"/>
    </location>
</feature>
<proteinExistence type="inferred from homology"/>
<evidence type="ECO:0000256" key="1">
    <source>
        <dbReference type="ARBA" id="ARBA00004162"/>
    </source>
</evidence>
<evidence type="ECO:0000256" key="10">
    <source>
        <dbReference type="SAM" id="Phobius"/>
    </source>
</evidence>
<dbReference type="PANTHER" id="PTHR42982:SF1">
    <property type="entry name" value="SEC-INDEPENDENT PROTEIN TRANSLOCASE PROTEIN TATA"/>
    <property type="match status" value="1"/>
</dbReference>
<dbReference type="AlphaFoldDB" id="A0A6J7G608"/>
<evidence type="ECO:0000256" key="5">
    <source>
        <dbReference type="ARBA" id="ARBA00022927"/>
    </source>
</evidence>
<evidence type="ECO:0000256" key="4">
    <source>
        <dbReference type="ARBA" id="ARBA00022692"/>
    </source>
</evidence>
<evidence type="ECO:0000256" key="7">
    <source>
        <dbReference type="ARBA" id="ARBA00023010"/>
    </source>
</evidence>
<dbReference type="Pfam" id="PF02416">
    <property type="entry name" value="TatA_B_E"/>
    <property type="match status" value="1"/>
</dbReference>
<dbReference type="HAMAP" id="MF_00236">
    <property type="entry name" value="TatA_E"/>
    <property type="match status" value="1"/>
</dbReference>
<dbReference type="PANTHER" id="PTHR42982">
    <property type="entry name" value="SEC-INDEPENDENT PROTEIN TRANSLOCASE PROTEIN TATA"/>
    <property type="match status" value="1"/>
</dbReference>
<gene>
    <name evidence="11" type="ORF">UFOPK3564_00641</name>
</gene>
<evidence type="ECO:0000256" key="8">
    <source>
        <dbReference type="ARBA" id="ARBA00023136"/>
    </source>
</evidence>
<comment type="subcellular location">
    <subcellularLocation>
        <location evidence="1">Cell membrane</location>
        <topology evidence="1">Single-pass membrane protein</topology>
    </subcellularLocation>
</comment>
<feature type="transmembrane region" description="Helical" evidence="10">
    <location>
        <begin position="6"/>
        <end position="23"/>
    </location>
</feature>
<protein>
    <submittedName>
        <fullName evidence="11">Unannotated protein</fullName>
    </submittedName>
</protein>
<dbReference type="GO" id="GO:0005886">
    <property type="term" value="C:plasma membrane"/>
    <property type="evidence" value="ECO:0007669"/>
    <property type="project" value="UniProtKB-SubCell"/>
</dbReference>
<keyword evidence="8 10" id="KW-0472">Membrane</keyword>
<keyword evidence="5" id="KW-0653">Protein transport</keyword>
<evidence type="ECO:0000313" key="11">
    <source>
        <dbReference type="EMBL" id="CAB4902184.1"/>
    </source>
</evidence>
<evidence type="ECO:0000256" key="2">
    <source>
        <dbReference type="ARBA" id="ARBA00022448"/>
    </source>
</evidence>
<accession>A0A6J7G608</accession>
<dbReference type="EMBL" id="CAFBMK010000023">
    <property type="protein sequence ID" value="CAB4902184.1"/>
    <property type="molecule type" value="Genomic_DNA"/>
</dbReference>
<reference evidence="11" key="1">
    <citation type="submission" date="2020-05" db="EMBL/GenBank/DDBJ databases">
        <authorList>
            <person name="Chiriac C."/>
            <person name="Salcher M."/>
            <person name="Ghai R."/>
            <person name="Kavagutti S V."/>
        </authorList>
    </citation>
    <scope>NUCLEOTIDE SEQUENCE</scope>
</reference>
<dbReference type="NCBIfam" id="TIGR01411">
    <property type="entry name" value="tatAE"/>
    <property type="match status" value="1"/>
</dbReference>